<dbReference type="Pfam" id="PF00990">
    <property type="entry name" value="GGDEF"/>
    <property type="match status" value="1"/>
</dbReference>
<dbReference type="Gene3D" id="3.30.70.270">
    <property type="match status" value="1"/>
</dbReference>
<dbReference type="SMART" id="SM00267">
    <property type="entry name" value="GGDEF"/>
    <property type="match status" value="1"/>
</dbReference>
<dbReference type="SMART" id="SM00086">
    <property type="entry name" value="PAC"/>
    <property type="match status" value="1"/>
</dbReference>
<evidence type="ECO:0000313" key="3">
    <source>
        <dbReference type="EMBL" id="PWY54351.1"/>
    </source>
</evidence>
<feature type="domain" description="PAS" evidence="1">
    <location>
        <begin position="18"/>
        <end position="64"/>
    </location>
</feature>
<dbReference type="NCBIfam" id="TIGR00254">
    <property type="entry name" value="GGDEF"/>
    <property type="match status" value="1"/>
</dbReference>
<dbReference type="CDD" id="cd00130">
    <property type="entry name" value="PAS"/>
    <property type="match status" value="1"/>
</dbReference>
<sequence length="305" mass="35208">MNMANNLNERTINSFLIDLKEEKRIFNLVKNGITITDANSTIIYINPAFTTITGYNKSEAIGNNPGMLHSGYHGKDFYEQMWADITNNGAWEGEIWNRRKSGQIYPEYLTISKIHFANSEQLFYLAIFSDITYLKSDIKNKYHLAFYDPLTELPNRNLFRERVSKISDNKFDEKTALLFMDLNKFKYVNDTFGHCVGDKLLKLVGNRFSAITRKEDTIARVGGDEFVAIVSLNEEPWLENYANRIVNAIEQPFAIDGNKVNVSISIGISIYPKDTDNIDQLIEYADKAMYHAKKHDLRIQYYCDI</sequence>
<keyword evidence="6" id="KW-1185">Reference proteome</keyword>
<protein>
    <submittedName>
        <fullName evidence="4">Sensor domain-containing diguanylate cyclase</fullName>
    </submittedName>
</protein>
<feature type="domain" description="GGDEF" evidence="2">
    <location>
        <begin position="173"/>
        <end position="304"/>
    </location>
</feature>
<dbReference type="Gene3D" id="3.30.450.20">
    <property type="entry name" value="PAS domain"/>
    <property type="match status" value="1"/>
</dbReference>
<evidence type="ECO:0000313" key="5">
    <source>
        <dbReference type="Proteomes" id="UP000247152"/>
    </source>
</evidence>
<dbReference type="Proteomes" id="UP000287374">
    <property type="component" value="Unassembled WGS sequence"/>
</dbReference>
<name>A0A317TY14_9GAMM</name>
<dbReference type="InterPro" id="IPR001610">
    <property type="entry name" value="PAC"/>
</dbReference>
<accession>A0A317TY14</accession>
<dbReference type="OrthoDB" id="9812358at2"/>
<organism evidence="3 5">
    <name type="scientific">Legionella qingyii</name>
    <dbReference type="NCBI Taxonomy" id="2184757"/>
    <lineage>
        <taxon>Bacteria</taxon>
        <taxon>Pseudomonadati</taxon>
        <taxon>Pseudomonadota</taxon>
        <taxon>Gammaproteobacteria</taxon>
        <taxon>Legionellales</taxon>
        <taxon>Legionellaceae</taxon>
        <taxon>Legionella</taxon>
    </lineage>
</organism>
<reference evidence="3 5" key="1">
    <citation type="submission" date="2018-05" db="EMBL/GenBank/DDBJ databases">
        <title>Legionella qingyii sp.nov., whole genome shotgun sequence.</title>
        <authorList>
            <person name="Wu H."/>
            <person name="Zhu Q."/>
            <person name="Hu C."/>
        </authorList>
    </citation>
    <scope>NUCLEOTIDE SEQUENCE [LARGE SCALE GENOMIC DNA]</scope>
    <source>
        <strain evidence="3 5">HEB18</strain>
    </source>
</reference>
<evidence type="ECO:0000313" key="4">
    <source>
        <dbReference type="EMBL" id="RUR24106.1"/>
    </source>
</evidence>
<reference evidence="4 6" key="2">
    <citation type="submission" date="2018-12" db="EMBL/GenBank/DDBJ databases">
        <title>Legionella sp,whole genome shotgun sequence.</title>
        <authorList>
            <person name="Wu H."/>
        </authorList>
    </citation>
    <scope>NUCLEOTIDE SEQUENCE [LARGE SCALE GENOMIC DNA]</scope>
    <source>
        <strain evidence="4">Km489</strain>
        <strain evidence="6">km489</strain>
    </source>
</reference>
<dbReference type="PANTHER" id="PTHR46663">
    <property type="entry name" value="DIGUANYLATE CYCLASE DGCT-RELATED"/>
    <property type="match status" value="1"/>
</dbReference>
<evidence type="ECO:0000259" key="1">
    <source>
        <dbReference type="PROSITE" id="PS50112"/>
    </source>
</evidence>
<dbReference type="PROSITE" id="PS50112">
    <property type="entry name" value="PAS"/>
    <property type="match status" value="1"/>
</dbReference>
<dbReference type="NCBIfam" id="TIGR00229">
    <property type="entry name" value="sensory_box"/>
    <property type="match status" value="1"/>
</dbReference>
<dbReference type="SUPFAM" id="SSF55073">
    <property type="entry name" value="Nucleotide cyclase"/>
    <property type="match status" value="1"/>
</dbReference>
<dbReference type="CDD" id="cd01949">
    <property type="entry name" value="GGDEF"/>
    <property type="match status" value="1"/>
</dbReference>
<dbReference type="InterPro" id="IPR000014">
    <property type="entry name" value="PAS"/>
</dbReference>
<dbReference type="AlphaFoldDB" id="A0A317TY14"/>
<dbReference type="InterPro" id="IPR043128">
    <property type="entry name" value="Rev_trsase/Diguanyl_cyclase"/>
</dbReference>
<dbReference type="SMART" id="SM00091">
    <property type="entry name" value="PAS"/>
    <property type="match status" value="1"/>
</dbReference>
<evidence type="ECO:0000313" key="6">
    <source>
        <dbReference type="Proteomes" id="UP000287374"/>
    </source>
</evidence>
<dbReference type="InterPro" id="IPR035965">
    <property type="entry name" value="PAS-like_dom_sf"/>
</dbReference>
<dbReference type="Proteomes" id="UP000247152">
    <property type="component" value="Unassembled WGS sequence"/>
</dbReference>
<gene>
    <name evidence="3" type="ORF">DGG96_17585</name>
    <name evidence="4" type="ORF">ELY20_05965</name>
</gene>
<dbReference type="InterPro" id="IPR029787">
    <property type="entry name" value="Nucleotide_cyclase"/>
</dbReference>
<evidence type="ECO:0000259" key="2">
    <source>
        <dbReference type="PROSITE" id="PS50887"/>
    </source>
</evidence>
<dbReference type="PROSITE" id="PS50887">
    <property type="entry name" value="GGDEF"/>
    <property type="match status" value="1"/>
</dbReference>
<dbReference type="PANTHER" id="PTHR46663:SF3">
    <property type="entry name" value="SLL0267 PROTEIN"/>
    <property type="match status" value="1"/>
</dbReference>
<dbReference type="InterPro" id="IPR000160">
    <property type="entry name" value="GGDEF_dom"/>
</dbReference>
<dbReference type="EMBL" id="RZGX01000006">
    <property type="protein sequence ID" value="RUR24106.1"/>
    <property type="molecule type" value="Genomic_DNA"/>
</dbReference>
<dbReference type="InterPro" id="IPR052163">
    <property type="entry name" value="DGC-Regulatory_Protein"/>
</dbReference>
<proteinExistence type="predicted"/>
<dbReference type="EMBL" id="QHJG01000037">
    <property type="protein sequence ID" value="PWY54351.1"/>
    <property type="molecule type" value="Genomic_DNA"/>
</dbReference>
<comment type="caution">
    <text evidence="3">The sequence shown here is derived from an EMBL/GenBank/DDBJ whole genome shotgun (WGS) entry which is preliminary data.</text>
</comment>
<dbReference type="Pfam" id="PF13426">
    <property type="entry name" value="PAS_9"/>
    <property type="match status" value="1"/>
</dbReference>
<dbReference type="SUPFAM" id="SSF55785">
    <property type="entry name" value="PYP-like sensor domain (PAS domain)"/>
    <property type="match status" value="1"/>
</dbReference>